<proteinExistence type="inferred from homology"/>
<dbReference type="AlphaFoldDB" id="A0A8T1RB67"/>
<accession>A0A8T1RB67</accession>
<comment type="similarity">
    <text evidence="1">Belongs to the STIG1 family.</text>
</comment>
<evidence type="ECO:0000313" key="4">
    <source>
        <dbReference type="EMBL" id="KAG6726446.1"/>
    </source>
</evidence>
<dbReference type="PANTHER" id="PTHR33227:SF54">
    <property type="entry name" value="PROTEIN STIG1"/>
    <property type="match status" value="1"/>
</dbReference>
<dbReference type="OrthoDB" id="2013942at2759"/>
<dbReference type="EMBL" id="CM031810">
    <property type="protein sequence ID" value="KAG6664278.1"/>
    <property type="molecule type" value="Genomic_DNA"/>
</dbReference>
<name>A0A8T1RB67_CARIL</name>
<reference evidence="3" key="1">
    <citation type="submission" date="2020-12" db="EMBL/GenBank/DDBJ databases">
        <title>WGS assembly of Carya illinoinensis cv. Pawnee.</title>
        <authorList>
            <person name="Platts A."/>
            <person name="Shu S."/>
            <person name="Wright S."/>
            <person name="Barry K."/>
            <person name="Edger P."/>
            <person name="Pires J.C."/>
            <person name="Schmutz J."/>
        </authorList>
    </citation>
    <scope>NUCLEOTIDE SEQUENCE</scope>
    <source>
        <tissue evidence="3">Leaf</tissue>
    </source>
</reference>
<keyword evidence="5" id="KW-1185">Reference proteome</keyword>
<organism evidence="3 5">
    <name type="scientific">Carya illinoinensis</name>
    <name type="common">Pecan</name>
    <dbReference type="NCBI Taxonomy" id="32201"/>
    <lineage>
        <taxon>Eukaryota</taxon>
        <taxon>Viridiplantae</taxon>
        <taxon>Streptophyta</taxon>
        <taxon>Embryophyta</taxon>
        <taxon>Tracheophyta</taxon>
        <taxon>Spermatophyta</taxon>
        <taxon>Magnoliopsida</taxon>
        <taxon>eudicotyledons</taxon>
        <taxon>Gunneridae</taxon>
        <taxon>Pentapetalae</taxon>
        <taxon>rosids</taxon>
        <taxon>fabids</taxon>
        <taxon>Fagales</taxon>
        <taxon>Juglandaceae</taxon>
        <taxon>Carya</taxon>
    </lineage>
</organism>
<dbReference type="EMBL" id="CM031826">
    <property type="protein sequence ID" value="KAG6726446.1"/>
    <property type="molecule type" value="Genomic_DNA"/>
</dbReference>
<dbReference type="InterPro" id="IPR006969">
    <property type="entry name" value="Stig-like"/>
</dbReference>
<evidence type="ECO:0000313" key="3">
    <source>
        <dbReference type="EMBL" id="KAG6664278.1"/>
    </source>
</evidence>
<reference evidence="4" key="2">
    <citation type="submission" date="2021-01" db="EMBL/GenBank/DDBJ databases">
        <authorList>
            <person name="Lovell J.T."/>
            <person name="Bentley N."/>
            <person name="Bhattarai G."/>
            <person name="Jenkins J.W."/>
            <person name="Sreedasyam A."/>
            <person name="Alarcon Y."/>
            <person name="Bock C."/>
            <person name="Boston L."/>
            <person name="Carlson J."/>
            <person name="Cervantes K."/>
            <person name="Clermont K."/>
            <person name="Krom N."/>
            <person name="Kubenka K."/>
            <person name="Mamidi S."/>
            <person name="Mattison C."/>
            <person name="Monteros M."/>
            <person name="Pisani C."/>
            <person name="Plott C."/>
            <person name="Rajasekar S."/>
            <person name="Rhein H.S."/>
            <person name="Rohla C."/>
            <person name="Song M."/>
            <person name="Hilaire R.S."/>
            <person name="Shu S."/>
            <person name="Wells L."/>
            <person name="Wang X."/>
            <person name="Webber J."/>
            <person name="Heerema R.J."/>
            <person name="Klein P."/>
            <person name="Conner P."/>
            <person name="Grauke L."/>
            <person name="Grimwood J."/>
            <person name="Schmutz J."/>
            <person name="Randall J.J."/>
        </authorList>
    </citation>
    <scope>NUCLEOTIDE SEQUENCE</scope>
    <source>
        <tissue evidence="4">Leaf</tissue>
    </source>
</reference>
<gene>
    <name evidence="3" type="ORF">CIPAW_02G082100</name>
    <name evidence="4" type="ORF">I3842_02G081100</name>
</gene>
<sequence length="117" mass="13136">MLSISFYSLTLNTATGPSSSFTFEFFCYALRGRNRVLSCAKNPNVCSDRGKKPWGGSTCCFQQFYKDTMRDMNHCGECGRACAYGLVCYDGKCVNIRNDPHHCESCFEECPRKSSCS</sequence>
<dbReference type="PANTHER" id="PTHR33227">
    <property type="entry name" value="STIGMA-SPECIFIC STIG1-LIKE PROTEIN 3"/>
    <property type="match status" value="1"/>
</dbReference>
<evidence type="ECO:0000313" key="5">
    <source>
        <dbReference type="Proteomes" id="UP000811609"/>
    </source>
</evidence>
<evidence type="ECO:0000256" key="2">
    <source>
        <dbReference type="ARBA" id="ARBA00022729"/>
    </source>
</evidence>
<evidence type="ECO:0000256" key="1">
    <source>
        <dbReference type="ARBA" id="ARBA00006010"/>
    </source>
</evidence>
<dbReference type="Proteomes" id="UP000811609">
    <property type="component" value="Chromosome 2"/>
</dbReference>
<protein>
    <submittedName>
        <fullName evidence="3">Uncharacterized protein</fullName>
    </submittedName>
</protein>
<dbReference type="Pfam" id="PF04885">
    <property type="entry name" value="Stig1"/>
    <property type="match status" value="1"/>
</dbReference>
<comment type="caution">
    <text evidence="3">The sequence shown here is derived from an EMBL/GenBank/DDBJ whole genome shotgun (WGS) entry which is preliminary data.</text>
</comment>
<keyword evidence="2" id="KW-0732">Signal</keyword>
<dbReference type="Proteomes" id="UP000811246">
    <property type="component" value="Chromosome 2"/>
</dbReference>